<dbReference type="Pfam" id="PF07486">
    <property type="entry name" value="Hydrolase_2"/>
    <property type="match status" value="1"/>
</dbReference>
<accession>A0ABU0J8A9</accession>
<evidence type="ECO:0000313" key="3">
    <source>
        <dbReference type="EMBL" id="MDQ0470517.1"/>
    </source>
</evidence>
<dbReference type="InterPro" id="IPR011105">
    <property type="entry name" value="Cell_wall_hydrolase_SleB"/>
</dbReference>
<sequence length="472" mass="50377">MVGSVLLWQRANPAAPFLPEPASAARPAAQPTPRQALLSAGTTRIIRAGVFQMPSLNLADLAVGPLTAPSAESLGRRAAAPACRDAAVPLDFRPDPEGRTSCLVRQAALEIMPEDGFDTEPPPEEGDIPGDPIRDGLKAGATGWPTVDRSAKGDQRVPGLRPSVSEAHGLVPMDPLLPDEGAPPLAQMPSLLDPLALGAPPERFRQTHIDAGLAAIIAERLRRPASESDEGEGAVPLDHSLAPTGGTSPAASRPDLAHLDSRTTGPDGEAPIQLTALPADAVVTMAAVRPTPGLGEATPAIGPDEGLTTQPKSGQIAGLPGLDDGQPRPLTLPPVAYTRAQICLATAVYFEARGESEKGQIAVAQVVINRVRSPYYPKNVCDVVYQGASERRWGGCQFSFACDRIKDRITEDGPWKAALSIAQKVMDAELWLPDVGNATHYHATYVRPYWVRDMREMDRIGRHIFYRVKWWT</sequence>
<dbReference type="InterPro" id="IPR042047">
    <property type="entry name" value="SleB_dom1"/>
</dbReference>
<comment type="caution">
    <text evidence="3">The sequence shown here is derived from an EMBL/GenBank/DDBJ whole genome shotgun (WGS) entry which is preliminary data.</text>
</comment>
<feature type="region of interest" description="Disordered" evidence="1">
    <location>
        <begin position="140"/>
        <end position="170"/>
    </location>
</feature>
<dbReference type="Gene3D" id="1.10.10.2520">
    <property type="entry name" value="Cell wall hydrolase SleB, domain 1"/>
    <property type="match status" value="1"/>
</dbReference>
<organism evidence="3 4">
    <name type="scientific">Labrys wisconsinensis</name>
    <dbReference type="NCBI Taxonomy" id="425677"/>
    <lineage>
        <taxon>Bacteria</taxon>
        <taxon>Pseudomonadati</taxon>
        <taxon>Pseudomonadota</taxon>
        <taxon>Alphaproteobacteria</taxon>
        <taxon>Hyphomicrobiales</taxon>
        <taxon>Xanthobacteraceae</taxon>
        <taxon>Labrys</taxon>
    </lineage>
</organism>
<feature type="region of interest" description="Disordered" evidence="1">
    <location>
        <begin position="302"/>
        <end position="328"/>
    </location>
</feature>
<name>A0ABU0J8A9_9HYPH</name>
<protein>
    <recommendedName>
        <fullName evidence="2">Cell wall hydrolase SleB domain-containing protein</fullName>
    </recommendedName>
</protein>
<dbReference type="RefSeq" id="WP_307274556.1">
    <property type="nucleotide sequence ID" value="NZ_JAUSVX010000006.1"/>
</dbReference>
<feature type="region of interest" description="Disordered" evidence="1">
    <location>
        <begin position="224"/>
        <end position="271"/>
    </location>
</feature>
<evidence type="ECO:0000259" key="2">
    <source>
        <dbReference type="Pfam" id="PF07486"/>
    </source>
</evidence>
<reference evidence="3 4" key="1">
    <citation type="submission" date="2023-07" db="EMBL/GenBank/DDBJ databases">
        <title>Genomic Encyclopedia of Type Strains, Phase IV (KMG-IV): sequencing the most valuable type-strain genomes for metagenomic binning, comparative biology and taxonomic classification.</title>
        <authorList>
            <person name="Goeker M."/>
        </authorList>
    </citation>
    <scope>NUCLEOTIDE SEQUENCE [LARGE SCALE GENOMIC DNA]</scope>
    <source>
        <strain evidence="3 4">DSM 19619</strain>
    </source>
</reference>
<keyword evidence="4" id="KW-1185">Reference proteome</keyword>
<evidence type="ECO:0000256" key="1">
    <source>
        <dbReference type="SAM" id="MobiDB-lite"/>
    </source>
</evidence>
<proteinExistence type="predicted"/>
<dbReference type="Proteomes" id="UP001242480">
    <property type="component" value="Unassembled WGS sequence"/>
</dbReference>
<dbReference type="EMBL" id="JAUSVX010000006">
    <property type="protein sequence ID" value="MDQ0470517.1"/>
    <property type="molecule type" value="Genomic_DNA"/>
</dbReference>
<evidence type="ECO:0000313" key="4">
    <source>
        <dbReference type="Proteomes" id="UP001242480"/>
    </source>
</evidence>
<feature type="domain" description="Cell wall hydrolase SleB" evidence="2">
    <location>
        <begin position="354"/>
        <end position="466"/>
    </location>
</feature>
<gene>
    <name evidence="3" type="ORF">QO011_003536</name>
</gene>